<reference evidence="1" key="2">
    <citation type="submission" date="2020-09" db="EMBL/GenBank/DDBJ databases">
        <authorList>
            <person name="Sun Q."/>
            <person name="Kim S."/>
        </authorList>
    </citation>
    <scope>NUCLEOTIDE SEQUENCE</scope>
    <source>
        <strain evidence="1">KCTC 42651</strain>
    </source>
</reference>
<dbReference type="AlphaFoldDB" id="A0A918XVN2"/>
<reference evidence="1" key="1">
    <citation type="journal article" date="2014" name="Int. J. Syst. Evol. Microbiol.">
        <title>Complete genome sequence of Corynebacterium casei LMG S-19264T (=DSM 44701T), isolated from a smear-ripened cheese.</title>
        <authorList>
            <consortium name="US DOE Joint Genome Institute (JGI-PGF)"/>
            <person name="Walter F."/>
            <person name="Albersmeier A."/>
            <person name="Kalinowski J."/>
            <person name="Ruckert C."/>
        </authorList>
    </citation>
    <scope>NUCLEOTIDE SEQUENCE</scope>
    <source>
        <strain evidence="1">KCTC 42651</strain>
    </source>
</reference>
<name>A0A918XVN2_9PROT</name>
<dbReference type="EMBL" id="BMZS01000009">
    <property type="protein sequence ID" value="GHD57077.1"/>
    <property type="molecule type" value="Genomic_DNA"/>
</dbReference>
<dbReference type="PANTHER" id="PTHR39166:SF1">
    <property type="entry name" value="BLL1166 PROTEIN"/>
    <property type="match status" value="1"/>
</dbReference>
<proteinExistence type="predicted"/>
<keyword evidence="2" id="KW-1185">Reference proteome</keyword>
<evidence type="ECO:0000313" key="1">
    <source>
        <dbReference type="EMBL" id="GHD57077.1"/>
    </source>
</evidence>
<dbReference type="Pfam" id="PF06042">
    <property type="entry name" value="NTP_transf_6"/>
    <property type="match status" value="1"/>
</dbReference>
<dbReference type="RefSeq" id="WP_189992564.1">
    <property type="nucleotide sequence ID" value="NZ_BMZS01000009.1"/>
</dbReference>
<organism evidence="1 2">
    <name type="scientific">Thalassobaculum fulvum</name>
    <dbReference type="NCBI Taxonomy" id="1633335"/>
    <lineage>
        <taxon>Bacteria</taxon>
        <taxon>Pseudomonadati</taxon>
        <taxon>Pseudomonadota</taxon>
        <taxon>Alphaproteobacteria</taxon>
        <taxon>Rhodospirillales</taxon>
        <taxon>Thalassobaculaceae</taxon>
        <taxon>Thalassobaculum</taxon>
    </lineage>
</organism>
<gene>
    <name evidence="1" type="ORF">GCM10017083_38040</name>
</gene>
<sequence>MKASETATPDTLIADALANPVNGAILQRLPTLGLAQPWLVAGCVYGPAWNRLAGRPPGENVKDYDVFYWDEDTSWEAEDAVIRRAATLFGDLGVEVELKNQKRVPLWYRDKFGVDYGPVSCAADAIARFQIACTCVGLASRGDRIELCAPHGLDELYAGVLRPNPLCPSPPERVRAKAESYRARWPWLRYVE</sequence>
<accession>A0A918XVN2</accession>
<evidence type="ECO:0000313" key="2">
    <source>
        <dbReference type="Proteomes" id="UP000630353"/>
    </source>
</evidence>
<protein>
    <recommendedName>
        <fullName evidence="3">Nucleotidyltransferase family protein</fullName>
    </recommendedName>
</protein>
<dbReference type="Proteomes" id="UP000630353">
    <property type="component" value="Unassembled WGS sequence"/>
</dbReference>
<dbReference type="PANTHER" id="PTHR39166">
    <property type="entry name" value="BLL1166 PROTEIN"/>
    <property type="match status" value="1"/>
</dbReference>
<comment type="caution">
    <text evidence="1">The sequence shown here is derived from an EMBL/GenBank/DDBJ whole genome shotgun (WGS) entry which is preliminary data.</text>
</comment>
<evidence type="ECO:0008006" key="3">
    <source>
        <dbReference type="Google" id="ProtNLM"/>
    </source>
</evidence>
<dbReference type="InterPro" id="IPR009267">
    <property type="entry name" value="NTP_transf_6"/>
</dbReference>